<comment type="caution">
    <text evidence="1">The sequence shown here is derived from an EMBL/GenBank/DDBJ whole genome shotgun (WGS) entry which is preliminary data.</text>
</comment>
<protein>
    <submittedName>
        <fullName evidence="1">Uncharacterized protein</fullName>
    </submittedName>
</protein>
<proteinExistence type="predicted"/>
<organism evidence="1">
    <name type="scientific">marine sediment metagenome</name>
    <dbReference type="NCBI Taxonomy" id="412755"/>
    <lineage>
        <taxon>unclassified sequences</taxon>
        <taxon>metagenomes</taxon>
        <taxon>ecological metagenomes</taxon>
    </lineage>
</organism>
<gene>
    <name evidence="1" type="ORF">S03H2_51882</name>
</gene>
<accession>X1GZG5</accession>
<feature type="non-terminal residue" evidence="1">
    <location>
        <position position="45"/>
    </location>
</feature>
<reference evidence="1" key="1">
    <citation type="journal article" date="2014" name="Front. Microbiol.">
        <title>High frequency of phylogenetically diverse reductive dehalogenase-homologous genes in deep subseafloor sedimentary metagenomes.</title>
        <authorList>
            <person name="Kawai M."/>
            <person name="Futagami T."/>
            <person name="Toyoda A."/>
            <person name="Takaki Y."/>
            <person name="Nishi S."/>
            <person name="Hori S."/>
            <person name="Arai W."/>
            <person name="Tsubouchi T."/>
            <person name="Morono Y."/>
            <person name="Uchiyama I."/>
            <person name="Ito T."/>
            <person name="Fujiyama A."/>
            <person name="Inagaki F."/>
            <person name="Takami H."/>
        </authorList>
    </citation>
    <scope>NUCLEOTIDE SEQUENCE</scope>
    <source>
        <strain evidence="1">Expedition CK06-06</strain>
    </source>
</reference>
<name>X1GZG5_9ZZZZ</name>
<dbReference type="EMBL" id="BARU01032942">
    <property type="protein sequence ID" value="GAH62532.1"/>
    <property type="molecule type" value="Genomic_DNA"/>
</dbReference>
<evidence type="ECO:0000313" key="1">
    <source>
        <dbReference type="EMBL" id="GAH62532.1"/>
    </source>
</evidence>
<sequence>MIVENKNKKYLRIKIIVIKADRIIRLDKKVRFFYECKRFVNKIFD</sequence>
<dbReference type="AlphaFoldDB" id="X1GZG5"/>